<dbReference type="PANTHER" id="PTHR22912:SF224">
    <property type="entry name" value="DIHYDROLIPOYL DEHYDROGENASE"/>
    <property type="match status" value="1"/>
</dbReference>
<protein>
    <recommendedName>
        <fullName evidence="5">FAD-dependent oxidoreductase 2 FAD-binding domain-containing protein</fullName>
    </recommendedName>
</protein>
<evidence type="ECO:0000259" key="5">
    <source>
        <dbReference type="Pfam" id="PF00890"/>
    </source>
</evidence>
<evidence type="ECO:0000313" key="6">
    <source>
        <dbReference type="EMBL" id="GAH06367.1"/>
    </source>
</evidence>
<evidence type="ECO:0000256" key="2">
    <source>
        <dbReference type="ARBA" id="ARBA00022490"/>
    </source>
</evidence>
<gene>
    <name evidence="6" type="ORF">S01H4_60821</name>
</gene>
<keyword evidence="3" id="KW-0285">Flavoprotein</keyword>
<name>X1CFC2_9ZZZZ</name>
<keyword evidence="2" id="KW-0963">Cytoplasm</keyword>
<dbReference type="GO" id="GO:0004148">
    <property type="term" value="F:dihydrolipoyl dehydrogenase (NADH) activity"/>
    <property type="evidence" value="ECO:0007669"/>
    <property type="project" value="TreeGrafter"/>
</dbReference>
<dbReference type="EMBL" id="BART01035943">
    <property type="protein sequence ID" value="GAH06367.1"/>
    <property type="molecule type" value="Genomic_DNA"/>
</dbReference>
<dbReference type="PANTHER" id="PTHR22912">
    <property type="entry name" value="DISULFIDE OXIDOREDUCTASE"/>
    <property type="match status" value="1"/>
</dbReference>
<dbReference type="InterPro" id="IPR003953">
    <property type="entry name" value="FAD-dep_OxRdtase_2_FAD-bd"/>
</dbReference>
<comment type="caution">
    <text evidence="6">The sequence shown here is derived from an EMBL/GenBank/DDBJ whole genome shotgun (WGS) entry which is preliminary data.</text>
</comment>
<sequence length="43" mass="4496">MSKSYDVVVIGAGPAGYIAAIRAAQQGLSVACIDEWKNKDGKN</sequence>
<comment type="subcellular location">
    <subcellularLocation>
        <location evidence="1">Cytoplasm</location>
    </subcellularLocation>
</comment>
<evidence type="ECO:0000256" key="1">
    <source>
        <dbReference type="ARBA" id="ARBA00004496"/>
    </source>
</evidence>
<feature type="domain" description="FAD-dependent oxidoreductase 2 FAD-binding" evidence="5">
    <location>
        <begin position="6"/>
        <end position="40"/>
    </location>
</feature>
<proteinExistence type="predicted"/>
<dbReference type="SUPFAM" id="SSF51905">
    <property type="entry name" value="FAD/NAD(P)-binding domain"/>
    <property type="match status" value="1"/>
</dbReference>
<dbReference type="InterPro" id="IPR050151">
    <property type="entry name" value="Class-I_Pyr_Nuc-Dis_Oxidored"/>
</dbReference>
<accession>X1CFC2</accession>
<keyword evidence="4" id="KW-0560">Oxidoreductase</keyword>
<dbReference type="GO" id="GO:0006103">
    <property type="term" value="P:2-oxoglutarate metabolic process"/>
    <property type="evidence" value="ECO:0007669"/>
    <property type="project" value="TreeGrafter"/>
</dbReference>
<dbReference type="InterPro" id="IPR036188">
    <property type="entry name" value="FAD/NAD-bd_sf"/>
</dbReference>
<evidence type="ECO:0000256" key="4">
    <source>
        <dbReference type="ARBA" id="ARBA00023002"/>
    </source>
</evidence>
<reference evidence="6" key="1">
    <citation type="journal article" date="2014" name="Front. Microbiol.">
        <title>High frequency of phylogenetically diverse reductive dehalogenase-homologous genes in deep subseafloor sedimentary metagenomes.</title>
        <authorList>
            <person name="Kawai M."/>
            <person name="Futagami T."/>
            <person name="Toyoda A."/>
            <person name="Takaki Y."/>
            <person name="Nishi S."/>
            <person name="Hori S."/>
            <person name="Arai W."/>
            <person name="Tsubouchi T."/>
            <person name="Morono Y."/>
            <person name="Uchiyama I."/>
            <person name="Ito T."/>
            <person name="Fujiyama A."/>
            <person name="Inagaki F."/>
            <person name="Takami H."/>
        </authorList>
    </citation>
    <scope>NUCLEOTIDE SEQUENCE</scope>
    <source>
        <strain evidence="6">Expedition CK06-06</strain>
    </source>
</reference>
<dbReference type="Gene3D" id="3.50.50.60">
    <property type="entry name" value="FAD/NAD(P)-binding domain"/>
    <property type="match status" value="1"/>
</dbReference>
<feature type="non-terminal residue" evidence="6">
    <location>
        <position position="43"/>
    </location>
</feature>
<organism evidence="6">
    <name type="scientific">marine sediment metagenome</name>
    <dbReference type="NCBI Taxonomy" id="412755"/>
    <lineage>
        <taxon>unclassified sequences</taxon>
        <taxon>metagenomes</taxon>
        <taxon>ecological metagenomes</taxon>
    </lineage>
</organism>
<evidence type="ECO:0000256" key="3">
    <source>
        <dbReference type="ARBA" id="ARBA00022630"/>
    </source>
</evidence>
<dbReference type="GO" id="GO:0050660">
    <property type="term" value="F:flavin adenine dinucleotide binding"/>
    <property type="evidence" value="ECO:0007669"/>
    <property type="project" value="TreeGrafter"/>
</dbReference>
<dbReference type="GO" id="GO:0005737">
    <property type="term" value="C:cytoplasm"/>
    <property type="evidence" value="ECO:0007669"/>
    <property type="project" value="UniProtKB-SubCell"/>
</dbReference>
<dbReference type="AlphaFoldDB" id="X1CFC2"/>
<dbReference type="Pfam" id="PF00890">
    <property type="entry name" value="FAD_binding_2"/>
    <property type="match status" value="1"/>
</dbReference>